<keyword evidence="2 3" id="KW-0175">Coiled coil</keyword>
<dbReference type="PANTHER" id="PTHR24129:SF2">
    <property type="entry name" value="DUF3447 DOMAIN-CONTAINING PROTEIN"/>
    <property type="match status" value="1"/>
</dbReference>
<accession>A0AAV2H7X0</accession>
<sequence>MENVINGLSKHNVAIEKKMKEIQRQLAEFKAAGAKGNQSNGLESTSGQTQAEIMSLKKQIAQLTAQCAEWEKKHADTVTTYRTHLLSAVQGHMDQDVKDALYHIIEIRSMEQFC</sequence>
<evidence type="ECO:0000313" key="4">
    <source>
        <dbReference type="EMBL" id="CAL1529238.1"/>
    </source>
</evidence>
<evidence type="ECO:0000313" key="5">
    <source>
        <dbReference type="Proteomes" id="UP001497497"/>
    </source>
</evidence>
<organism evidence="4 5">
    <name type="scientific">Lymnaea stagnalis</name>
    <name type="common">Great pond snail</name>
    <name type="synonym">Helix stagnalis</name>
    <dbReference type="NCBI Taxonomy" id="6523"/>
    <lineage>
        <taxon>Eukaryota</taxon>
        <taxon>Metazoa</taxon>
        <taxon>Spiralia</taxon>
        <taxon>Lophotrochozoa</taxon>
        <taxon>Mollusca</taxon>
        <taxon>Gastropoda</taxon>
        <taxon>Heterobranchia</taxon>
        <taxon>Euthyneura</taxon>
        <taxon>Panpulmonata</taxon>
        <taxon>Hygrophila</taxon>
        <taxon>Lymnaeoidea</taxon>
        <taxon>Lymnaeidae</taxon>
        <taxon>Lymnaea</taxon>
    </lineage>
</organism>
<dbReference type="Proteomes" id="UP001497497">
    <property type="component" value="Unassembled WGS sequence"/>
</dbReference>
<dbReference type="AlphaFoldDB" id="A0AAV2H7X0"/>
<name>A0AAV2H7X0_LYMST</name>
<protein>
    <submittedName>
        <fullName evidence="4">Uncharacterized protein</fullName>
    </submittedName>
</protein>
<dbReference type="EMBL" id="CAXITT010000045">
    <property type="protein sequence ID" value="CAL1529238.1"/>
    <property type="molecule type" value="Genomic_DNA"/>
</dbReference>
<evidence type="ECO:0000256" key="1">
    <source>
        <dbReference type="ARBA" id="ARBA00022737"/>
    </source>
</evidence>
<comment type="caution">
    <text evidence="4">The sequence shown here is derived from an EMBL/GenBank/DDBJ whole genome shotgun (WGS) entry which is preliminary data.</text>
</comment>
<gene>
    <name evidence="4" type="ORF">GSLYS_00003393001</name>
</gene>
<feature type="coiled-coil region" evidence="3">
    <location>
        <begin position="5"/>
        <end position="73"/>
    </location>
</feature>
<dbReference type="GO" id="GO:0003779">
    <property type="term" value="F:actin binding"/>
    <property type="evidence" value="ECO:0007669"/>
    <property type="project" value="InterPro"/>
</dbReference>
<keyword evidence="1" id="KW-0677">Repeat</keyword>
<dbReference type="PANTHER" id="PTHR24129">
    <property type="entry name" value="ANKYCORBIN"/>
    <property type="match status" value="1"/>
</dbReference>
<evidence type="ECO:0000256" key="2">
    <source>
        <dbReference type="ARBA" id="ARBA00023054"/>
    </source>
</evidence>
<proteinExistence type="predicted"/>
<reference evidence="4 5" key="1">
    <citation type="submission" date="2024-04" db="EMBL/GenBank/DDBJ databases">
        <authorList>
            <consortium name="Genoscope - CEA"/>
            <person name="William W."/>
        </authorList>
    </citation>
    <scope>NUCLEOTIDE SEQUENCE [LARGE SCALE GENOMIC DNA]</scope>
</reference>
<keyword evidence="5" id="KW-1185">Reference proteome</keyword>
<dbReference type="InterPro" id="IPR042420">
    <property type="entry name" value="RAI14/UACA"/>
</dbReference>
<evidence type="ECO:0000256" key="3">
    <source>
        <dbReference type="SAM" id="Coils"/>
    </source>
</evidence>